<feature type="signal peptide" evidence="2">
    <location>
        <begin position="1"/>
        <end position="18"/>
    </location>
</feature>
<keyword evidence="1" id="KW-1133">Transmembrane helix</keyword>
<evidence type="ECO:0000313" key="4">
    <source>
        <dbReference type="Proteomes" id="UP001044222"/>
    </source>
</evidence>
<proteinExistence type="predicted"/>
<evidence type="ECO:0000313" key="3">
    <source>
        <dbReference type="EMBL" id="KAG5844339.1"/>
    </source>
</evidence>
<dbReference type="PANTHER" id="PTHR15446:SF2">
    <property type="entry name" value="UROPLAKIN-3B-LIKE PROTEIN 1-RELATED"/>
    <property type="match status" value="1"/>
</dbReference>
<dbReference type="InterPro" id="IPR009952">
    <property type="entry name" value="Uroplakin-2"/>
</dbReference>
<accession>A0A9D3M8D6</accession>
<keyword evidence="1" id="KW-0812">Transmembrane</keyword>
<keyword evidence="2" id="KW-0732">Signal</keyword>
<keyword evidence="1" id="KW-0472">Membrane</keyword>
<gene>
    <name evidence="3" type="ORF">ANANG_G00161450</name>
</gene>
<keyword evidence="4" id="KW-1185">Reference proteome</keyword>
<protein>
    <submittedName>
        <fullName evidence="3">Uncharacterized protein</fullName>
    </submittedName>
</protein>
<dbReference type="OMA" id="IYTCYDT"/>
<feature type="transmembrane region" description="Helical" evidence="1">
    <location>
        <begin position="198"/>
        <end position="223"/>
    </location>
</feature>
<evidence type="ECO:0000256" key="1">
    <source>
        <dbReference type="SAM" id="Phobius"/>
    </source>
</evidence>
<name>A0A9D3M8D6_ANGAN</name>
<dbReference type="InterPro" id="IPR024831">
    <property type="entry name" value="Uroplakin-3"/>
</dbReference>
<comment type="caution">
    <text evidence="3">The sequence shown here is derived from an EMBL/GenBank/DDBJ whole genome shotgun (WGS) entry which is preliminary data.</text>
</comment>
<evidence type="ECO:0000256" key="2">
    <source>
        <dbReference type="SAM" id="SignalP"/>
    </source>
</evidence>
<feature type="chain" id="PRO_5038548579" evidence="2">
    <location>
        <begin position="19"/>
        <end position="266"/>
    </location>
</feature>
<reference evidence="3" key="1">
    <citation type="submission" date="2021-01" db="EMBL/GenBank/DDBJ databases">
        <title>A chromosome-scale assembly of European eel, Anguilla anguilla.</title>
        <authorList>
            <person name="Henkel C."/>
            <person name="Jong-Raadsen S.A."/>
            <person name="Dufour S."/>
            <person name="Weltzien F.-A."/>
            <person name="Palstra A.P."/>
            <person name="Pelster B."/>
            <person name="Spaink H.P."/>
            <person name="Van Den Thillart G.E."/>
            <person name="Jansen H."/>
            <person name="Zahm M."/>
            <person name="Klopp C."/>
            <person name="Cedric C."/>
            <person name="Louis A."/>
            <person name="Berthelot C."/>
            <person name="Parey E."/>
            <person name="Roest Crollius H."/>
            <person name="Montfort J."/>
            <person name="Robinson-Rechavi M."/>
            <person name="Bucao C."/>
            <person name="Bouchez O."/>
            <person name="Gislard M."/>
            <person name="Lluch J."/>
            <person name="Milhes M."/>
            <person name="Lampietro C."/>
            <person name="Lopez Roques C."/>
            <person name="Donnadieu C."/>
            <person name="Braasch I."/>
            <person name="Desvignes T."/>
            <person name="Postlethwait J."/>
            <person name="Bobe J."/>
            <person name="Guiguen Y."/>
            <person name="Dirks R."/>
        </authorList>
    </citation>
    <scope>NUCLEOTIDE SEQUENCE</scope>
    <source>
        <strain evidence="3">Tag_6206</strain>
        <tissue evidence="3">Liver</tissue>
    </source>
</reference>
<sequence>MAFSYIAVICALLCCVRSTILSVDQIPHIIPHEVIGRLTSTSFVLSQPLCYFNNQRQLPCTVNTCEIWSVIASGSGVHQFDTDKVTEASKILSASPYPDAFRGEGQKRYYITKLGVPRDFPCGNLPGIRYFKVGADGNCSTTNCNGILPAGYTVRVKYILIDPVTKMVASESKWSIPIILMTSRNSSSIDVSTWKRSGAMVVITVILSCSMAVLTLLLVAVLLGCVGSVRGRHDITTDPKSFSERGFSTIGIYSQTPGNALRPRLI</sequence>
<dbReference type="OrthoDB" id="9945328at2759"/>
<dbReference type="Proteomes" id="UP001044222">
    <property type="component" value="Chromosome 8"/>
</dbReference>
<dbReference type="Pfam" id="PF07353">
    <property type="entry name" value="Uroplakin_II"/>
    <property type="match status" value="1"/>
</dbReference>
<dbReference type="AlphaFoldDB" id="A0A9D3M8D6"/>
<organism evidence="3 4">
    <name type="scientific">Anguilla anguilla</name>
    <name type="common">European freshwater eel</name>
    <name type="synonym">Muraena anguilla</name>
    <dbReference type="NCBI Taxonomy" id="7936"/>
    <lineage>
        <taxon>Eukaryota</taxon>
        <taxon>Metazoa</taxon>
        <taxon>Chordata</taxon>
        <taxon>Craniata</taxon>
        <taxon>Vertebrata</taxon>
        <taxon>Euteleostomi</taxon>
        <taxon>Actinopterygii</taxon>
        <taxon>Neopterygii</taxon>
        <taxon>Teleostei</taxon>
        <taxon>Anguilliformes</taxon>
        <taxon>Anguillidae</taxon>
        <taxon>Anguilla</taxon>
    </lineage>
</organism>
<dbReference type="GO" id="GO:0016020">
    <property type="term" value="C:membrane"/>
    <property type="evidence" value="ECO:0007669"/>
    <property type="project" value="TreeGrafter"/>
</dbReference>
<dbReference type="EMBL" id="JAFIRN010000008">
    <property type="protein sequence ID" value="KAG5844339.1"/>
    <property type="molecule type" value="Genomic_DNA"/>
</dbReference>
<dbReference type="PANTHER" id="PTHR15446">
    <property type="entry name" value="UROPLAKIN III"/>
    <property type="match status" value="1"/>
</dbReference>